<comment type="caution">
    <text evidence="1">The sequence shown here is derived from an EMBL/GenBank/DDBJ whole genome shotgun (WGS) entry which is preliminary data.</text>
</comment>
<keyword evidence="2" id="KW-1185">Reference proteome</keyword>
<dbReference type="AlphaFoldDB" id="A0AAV5HTA7"/>
<name>A0AAV5HTA7_9ROSI</name>
<evidence type="ECO:0000313" key="2">
    <source>
        <dbReference type="Proteomes" id="UP001054252"/>
    </source>
</evidence>
<dbReference type="EMBL" id="BPVZ01000002">
    <property type="protein sequence ID" value="GKU88240.1"/>
    <property type="molecule type" value="Genomic_DNA"/>
</dbReference>
<reference evidence="1 2" key="1">
    <citation type="journal article" date="2021" name="Commun. Biol.">
        <title>The genome of Shorea leprosula (Dipterocarpaceae) highlights the ecological relevance of drought in aseasonal tropical rainforests.</title>
        <authorList>
            <person name="Ng K.K.S."/>
            <person name="Kobayashi M.J."/>
            <person name="Fawcett J.A."/>
            <person name="Hatakeyama M."/>
            <person name="Paape T."/>
            <person name="Ng C.H."/>
            <person name="Ang C.C."/>
            <person name="Tnah L.H."/>
            <person name="Lee C.T."/>
            <person name="Nishiyama T."/>
            <person name="Sese J."/>
            <person name="O'Brien M.J."/>
            <person name="Copetti D."/>
            <person name="Mohd Noor M.I."/>
            <person name="Ong R.C."/>
            <person name="Putra M."/>
            <person name="Sireger I.Z."/>
            <person name="Indrioko S."/>
            <person name="Kosugi Y."/>
            <person name="Izuno A."/>
            <person name="Isagi Y."/>
            <person name="Lee S.L."/>
            <person name="Shimizu K.K."/>
        </authorList>
    </citation>
    <scope>NUCLEOTIDE SEQUENCE [LARGE SCALE GENOMIC DNA]</scope>
    <source>
        <strain evidence="1">214</strain>
    </source>
</reference>
<sequence>MKKEKRVWNRPFSFLPLSLLQPSPAPLRPLLPCTDLAAAFLTPTPCAPAPSSAPLALAPGLALHSPLCAPDPAIIPLHAQAIIDNHTPLRPLRTRDLALPYPLPRLRPCCCTKPAPPALCAPVHASALLLATAI</sequence>
<evidence type="ECO:0000313" key="1">
    <source>
        <dbReference type="EMBL" id="GKU88240.1"/>
    </source>
</evidence>
<proteinExistence type="predicted"/>
<organism evidence="1 2">
    <name type="scientific">Rubroshorea leprosula</name>
    <dbReference type="NCBI Taxonomy" id="152421"/>
    <lineage>
        <taxon>Eukaryota</taxon>
        <taxon>Viridiplantae</taxon>
        <taxon>Streptophyta</taxon>
        <taxon>Embryophyta</taxon>
        <taxon>Tracheophyta</taxon>
        <taxon>Spermatophyta</taxon>
        <taxon>Magnoliopsida</taxon>
        <taxon>eudicotyledons</taxon>
        <taxon>Gunneridae</taxon>
        <taxon>Pentapetalae</taxon>
        <taxon>rosids</taxon>
        <taxon>malvids</taxon>
        <taxon>Malvales</taxon>
        <taxon>Dipterocarpaceae</taxon>
        <taxon>Rubroshorea</taxon>
    </lineage>
</organism>
<protein>
    <submittedName>
        <fullName evidence="1">Uncharacterized protein</fullName>
    </submittedName>
</protein>
<gene>
    <name evidence="1" type="ORF">SLEP1_g2526</name>
</gene>
<accession>A0AAV5HTA7</accession>
<dbReference type="Proteomes" id="UP001054252">
    <property type="component" value="Unassembled WGS sequence"/>
</dbReference>